<dbReference type="PANTHER" id="PTHR16146:SF46">
    <property type="entry name" value="INTELECTIN-1A-RELATED"/>
    <property type="match status" value="1"/>
</dbReference>
<evidence type="ECO:0000256" key="1">
    <source>
        <dbReference type="ARBA" id="ARBA00022723"/>
    </source>
</evidence>
<evidence type="ECO:0000313" key="8">
    <source>
        <dbReference type="Proteomes" id="UP001221898"/>
    </source>
</evidence>
<gene>
    <name evidence="7" type="ORF">AAFF_G00109860</name>
</gene>
<evidence type="ECO:0000256" key="5">
    <source>
        <dbReference type="SAM" id="SignalP"/>
    </source>
</evidence>
<keyword evidence="2" id="KW-0430">Lectin</keyword>
<dbReference type="Proteomes" id="UP001221898">
    <property type="component" value="Unassembled WGS sequence"/>
</dbReference>
<dbReference type="AlphaFoldDB" id="A0AAD7R180"/>
<organism evidence="7 8">
    <name type="scientific">Aldrovandia affinis</name>
    <dbReference type="NCBI Taxonomy" id="143900"/>
    <lineage>
        <taxon>Eukaryota</taxon>
        <taxon>Metazoa</taxon>
        <taxon>Chordata</taxon>
        <taxon>Craniata</taxon>
        <taxon>Vertebrata</taxon>
        <taxon>Euteleostomi</taxon>
        <taxon>Actinopterygii</taxon>
        <taxon>Neopterygii</taxon>
        <taxon>Teleostei</taxon>
        <taxon>Notacanthiformes</taxon>
        <taxon>Halosauridae</taxon>
        <taxon>Aldrovandia</taxon>
    </lineage>
</organism>
<comment type="caution">
    <text evidence="7">The sequence shown here is derived from an EMBL/GenBank/DDBJ whole genome shotgun (WGS) entry which is preliminary data.</text>
</comment>
<evidence type="ECO:0000259" key="6">
    <source>
        <dbReference type="PROSITE" id="PS51406"/>
    </source>
</evidence>
<feature type="signal peptide" evidence="5">
    <location>
        <begin position="1"/>
        <end position="18"/>
    </location>
</feature>
<protein>
    <recommendedName>
        <fullName evidence="6">Fibrinogen C-terminal domain-containing protein</fullName>
    </recommendedName>
</protein>
<dbReference type="EMBL" id="JAINUG010001721">
    <property type="protein sequence ID" value="KAJ8353095.1"/>
    <property type="molecule type" value="Genomic_DNA"/>
</dbReference>
<keyword evidence="4" id="KW-1015">Disulfide bond</keyword>
<evidence type="ECO:0000313" key="7">
    <source>
        <dbReference type="EMBL" id="KAJ8353095.1"/>
    </source>
</evidence>
<dbReference type="Gene3D" id="3.90.215.10">
    <property type="entry name" value="Gamma Fibrinogen, chain A, domain 1"/>
    <property type="match status" value="1"/>
</dbReference>
<reference evidence="7" key="1">
    <citation type="journal article" date="2023" name="Science">
        <title>Genome structures resolve the early diversification of teleost fishes.</title>
        <authorList>
            <person name="Parey E."/>
            <person name="Louis A."/>
            <person name="Montfort J."/>
            <person name="Bouchez O."/>
            <person name="Roques C."/>
            <person name="Iampietro C."/>
            <person name="Lluch J."/>
            <person name="Castinel A."/>
            <person name="Donnadieu C."/>
            <person name="Desvignes T."/>
            <person name="Floi Bucao C."/>
            <person name="Jouanno E."/>
            <person name="Wen M."/>
            <person name="Mejri S."/>
            <person name="Dirks R."/>
            <person name="Jansen H."/>
            <person name="Henkel C."/>
            <person name="Chen W.J."/>
            <person name="Zahm M."/>
            <person name="Cabau C."/>
            <person name="Klopp C."/>
            <person name="Thompson A.W."/>
            <person name="Robinson-Rechavi M."/>
            <person name="Braasch I."/>
            <person name="Lecointre G."/>
            <person name="Bobe J."/>
            <person name="Postlethwait J.H."/>
            <person name="Berthelot C."/>
            <person name="Roest Crollius H."/>
            <person name="Guiguen Y."/>
        </authorList>
    </citation>
    <scope>NUCLEOTIDE SEQUENCE</scope>
    <source>
        <strain evidence="7">NC1722</strain>
    </source>
</reference>
<keyword evidence="1" id="KW-0479">Metal-binding</keyword>
<accession>A0AAD7R180</accession>
<feature type="chain" id="PRO_5042154933" description="Fibrinogen C-terminal domain-containing protein" evidence="5">
    <location>
        <begin position="19"/>
        <end position="149"/>
    </location>
</feature>
<dbReference type="SUPFAM" id="SSF56496">
    <property type="entry name" value="Fibrinogen C-terminal domain-like"/>
    <property type="match status" value="1"/>
</dbReference>
<dbReference type="NCBIfam" id="NF040941">
    <property type="entry name" value="GGGWT_bact"/>
    <property type="match status" value="1"/>
</dbReference>
<keyword evidence="8" id="KW-1185">Reference proteome</keyword>
<proteinExistence type="predicted"/>
<dbReference type="GO" id="GO:0005615">
    <property type="term" value="C:extracellular space"/>
    <property type="evidence" value="ECO:0007669"/>
    <property type="project" value="TreeGrafter"/>
</dbReference>
<dbReference type="GO" id="GO:0046872">
    <property type="term" value="F:metal ion binding"/>
    <property type="evidence" value="ECO:0007669"/>
    <property type="project" value="UniProtKB-KW"/>
</dbReference>
<keyword evidence="5" id="KW-0732">Signal</keyword>
<dbReference type="InterPro" id="IPR002181">
    <property type="entry name" value="Fibrinogen_a/b/g_C_dom"/>
</dbReference>
<dbReference type="InterPro" id="IPR014716">
    <property type="entry name" value="Fibrinogen_a/b/g_C_1"/>
</dbReference>
<dbReference type="GO" id="GO:0070492">
    <property type="term" value="F:oligosaccharide binding"/>
    <property type="evidence" value="ECO:0007669"/>
    <property type="project" value="TreeGrafter"/>
</dbReference>
<dbReference type="InterPro" id="IPR036056">
    <property type="entry name" value="Fibrinogen-like_C"/>
</dbReference>
<dbReference type="FunFam" id="3.90.215.10:FF:000015">
    <property type="entry name" value="Intelectin 2"/>
    <property type="match status" value="1"/>
</dbReference>
<feature type="domain" description="Fibrinogen C-terminal" evidence="6">
    <location>
        <begin position="47"/>
        <end position="97"/>
    </location>
</feature>
<name>A0AAD7R180_9TELE</name>
<evidence type="ECO:0000256" key="4">
    <source>
        <dbReference type="ARBA" id="ARBA00023157"/>
    </source>
</evidence>
<dbReference type="PROSITE" id="PS51406">
    <property type="entry name" value="FIBRINOGEN_C_2"/>
    <property type="match status" value="1"/>
</dbReference>
<sequence length="149" mass="16288">MLHWAILMMSMLLEPCLCDPIKLGILYIDQDGGHDATNNHEPEKLVYEFPYTARSCKEIRDKYAIHDDGLYYLTTESGVLYQTFCDMTTAGGGWTLVASVHENNMYGKCTVGTAGPASRGTAPIGLRVMEPGATASPSALLRLPPLMTT</sequence>
<keyword evidence="3" id="KW-0106">Calcium</keyword>
<evidence type="ECO:0000256" key="2">
    <source>
        <dbReference type="ARBA" id="ARBA00022734"/>
    </source>
</evidence>
<dbReference type="PANTHER" id="PTHR16146">
    <property type="entry name" value="INTELECTIN"/>
    <property type="match status" value="1"/>
</dbReference>
<evidence type="ECO:0000256" key="3">
    <source>
        <dbReference type="ARBA" id="ARBA00022837"/>
    </source>
</evidence>
<feature type="non-terminal residue" evidence="7">
    <location>
        <position position="1"/>
    </location>
</feature>